<accession>A0A517N6S2</accession>
<organism evidence="3 4">
    <name type="scientific">Rubripirellula lacrimiformis</name>
    <dbReference type="NCBI Taxonomy" id="1930273"/>
    <lineage>
        <taxon>Bacteria</taxon>
        <taxon>Pseudomonadati</taxon>
        <taxon>Planctomycetota</taxon>
        <taxon>Planctomycetia</taxon>
        <taxon>Pirellulales</taxon>
        <taxon>Pirellulaceae</taxon>
        <taxon>Rubripirellula</taxon>
    </lineage>
</organism>
<feature type="domain" description="Pilus formation protein N-terminal" evidence="2">
    <location>
        <begin position="437"/>
        <end position="492"/>
    </location>
</feature>
<evidence type="ECO:0000259" key="2">
    <source>
        <dbReference type="Pfam" id="PF13629"/>
    </source>
</evidence>
<sequence>MRDQRTYLVNLAKRKRRAVLLALLSCGTPVLGGNLAFAADPLTMPPLPLHSATTVQDNPFCEPAPNASIESIRLASGGENNAVRLMPIGAAIGLKPVNSGQPRRVEDAAMTIEKPTEVGIRKNQLIGSAHHENNDLIDADIADVSPNPPASPSGLQAISNLQLPIAVPSSTATAAVDLAADPSQQSSIVLMPMTPMPVAAQQTDHEGDATDEPELSQVAQVEPVSVGQMHVAPIPTSMQSPAEVVVQHEEPVFFSFTDDNFIDEDAVSVAQEADPMPTMAIETPPQDAAPGITRPNYGWANHDEAGPDEASSNVSENAAAKTSPVIESISDSRSIKPSDIQPIVIDDLDKPLTAMEMDPGSDAKIIEPKRNRSVISVPAQQQNLSSKRYRPPVAVTAVPVSLGRDRSAQTAQVQSAISPIETIQAESKPTTNEKSVSLHLSQAQVRSLTFGGVVRNIEVSDRSVCQAFASGPNQLKLIGTGTGVTKLVVWAAPESAGESPRMRSFNIHVGQPLDASGSDAPDRSAMLNQSIQRVFPDADVVVHHRHDELVVTGRCGSEDSAKKIIRMVRKTCLVPVRDELVVR</sequence>
<protein>
    <recommendedName>
        <fullName evidence="2">Pilus formation protein N-terminal domain-containing protein</fullName>
    </recommendedName>
</protein>
<dbReference type="InterPro" id="IPR032789">
    <property type="entry name" value="T2SS-T3SS_pil_N"/>
</dbReference>
<dbReference type="OrthoDB" id="292141at2"/>
<evidence type="ECO:0000256" key="1">
    <source>
        <dbReference type="SAM" id="MobiDB-lite"/>
    </source>
</evidence>
<dbReference type="Pfam" id="PF13629">
    <property type="entry name" value="T2SS-T3SS_pil_N"/>
    <property type="match status" value="1"/>
</dbReference>
<dbReference type="EMBL" id="CP036525">
    <property type="protein sequence ID" value="QDT02846.1"/>
    <property type="molecule type" value="Genomic_DNA"/>
</dbReference>
<dbReference type="AlphaFoldDB" id="A0A517N6S2"/>
<feature type="compositionally biased region" description="Low complexity" evidence="1">
    <location>
        <begin position="309"/>
        <end position="320"/>
    </location>
</feature>
<reference evidence="3 4" key="1">
    <citation type="submission" date="2019-02" db="EMBL/GenBank/DDBJ databases">
        <title>Deep-cultivation of Planctomycetes and their phenomic and genomic characterization uncovers novel biology.</title>
        <authorList>
            <person name="Wiegand S."/>
            <person name="Jogler M."/>
            <person name="Boedeker C."/>
            <person name="Pinto D."/>
            <person name="Vollmers J."/>
            <person name="Rivas-Marin E."/>
            <person name="Kohn T."/>
            <person name="Peeters S.H."/>
            <person name="Heuer A."/>
            <person name="Rast P."/>
            <person name="Oberbeckmann S."/>
            <person name="Bunk B."/>
            <person name="Jeske O."/>
            <person name="Meyerdierks A."/>
            <person name="Storesund J.E."/>
            <person name="Kallscheuer N."/>
            <person name="Luecker S."/>
            <person name="Lage O.M."/>
            <person name="Pohl T."/>
            <person name="Merkel B.J."/>
            <person name="Hornburger P."/>
            <person name="Mueller R.-W."/>
            <person name="Bruemmer F."/>
            <person name="Labrenz M."/>
            <person name="Spormann A.M."/>
            <person name="Op den Camp H."/>
            <person name="Overmann J."/>
            <person name="Amann R."/>
            <person name="Jetten M.S.M."/>
            <person name="Mascher T."/>
            <person name="Medema M.H."/>
            <person name="Devos D.P."/>
            <person name="Kaster A.-K."/>
            <person name="Ovreas L."/>
            <person name="Rohde M."/>
            <person name="Galperin M.Y."/>
            <person name="Jogler C."/>
        </authorList>
    </citation>
    <scope>NUCLEOTIDE SEQUENCE [LARGE SCALE GENOMIC DNA]</scope>
    <source>
        <strain evidence="3 4">K22_7</strain>
    </source>
</reference>
<proteinExistence type="predicted"/>
<evidence type="ECO:0000313" key="4">
    <source>
        <dbReference type="Proteomes" id="UP000318538"/>
    </source>
</evidence>
<feature type="region of interest" description="Disordered" evidence="1">
    <location>
        <begin position="295"/>
        <end position="333"/>
    </location>
</feature>
<keyword evidence="4" id="KW-1185">Reference proteome</keyword>
<dbReference type="Proteomes" id="UP000318538">
    <property type="component" value="Chromosome"/>
</dbReference>
<gene>
    <name evidence="3" type="ORF">K227x_12250</name>
</gene>
<evidence type="ECO:0000313" key="3">
    <source>
        <dbReference type="EMBL" id="QDT02846.1"/>
    </source>
</evidence>
<dbReference type="RefSeq" id="WP_145168648.1">
    <property type="nucleotide sequence ID" value="NZ_CP036525.1"/>
</dbReference>
<dbReference type="KEGG" id="rlc:K227x_12250"/>
<name>A0A517N6S2_9BACT</name>